<dbReference type="EMBL" id="CP033926">
    <property type="protein sequence ID" value="AZA99365.1"/>
    <property type="molecule type" value="Genomic_DNA"/>
</dbReference>
<gene>
    <name evidence="2" type="ORF">EG359_07010</name>
    <name evidence="3" type="ORF">SAMN05421768_10244</name>
    <name evidence="4" type="ORF">SAMN05421768_10843</name>
</gene>
<dbReference type="OrthoDB" id="1452870at2"/>
<dbReference type="EMBL" id="FTNZ01000008">
    <property type="protein sequence ID" value="SIS46457.1"/>
    <property type="molecule type" value="Genomic_DNA"/>
</dbReference>
<dbReference type="RefSeq" id="WP_076352147.1">
    <property type="nucleotide sequence ID" value="NZ_CP033926.1"/>
</dbReference>
<dbReference type="STRING" id="112234.SAMN05421768_10244"/>
<dbReference type="EMBL" id="FTNZ01000002">
    <property type="protein sequence ID" value="SIS30629.1"/>
    <property type="molecule type" value="Genomic_DNA"/>
</dbReference>
<sequence>MKTTYFKIIAILGITINCVSCKAQQIQPLNTDLKSITTNSYLKDINNELDVYVGNFTATYDNKIINLFITKELKRNISLQNKNYYQDVLSIRYIVKNTSGQVLQDTKNMAIMANEILHTIYSFGTSPTQNLVLLYYGGTNCGIGWGKIILKKLNTSQLSWEYKPNDSLIDSATCPPSTDKTIYLPETKDLIFTKQ</sequence>
<dbReference type="Proteomes" id="UP000279541">
    <property type="component" value="Chromosome"/>
</dbReference>
<evidence type="ECO:0000259" key="1">
    <source>
        <dbReference type="Pfam" id="PF20448"/>
    </source>
</evidence>
<dbReference type="AlphaFoldDB" id="A0A1N7JB25"/>
<accession>A0A1N7JB25</accession>
<feature type="domain" description="DUF6705" evidence="1">
    <location>
        <begin position="8"/>
        <end position="195"/>
    </location>
</feature>
<evidence type="ECO:0000313" key="5">
    <source>
        <dbReference type="Proteomes" id="UP000186106"/>
    </source>
</evidence>
<organism evidence="4 5">
    <name type="scientific">Chryseobacterium joostei</name>
    <dbReference type="NCBI Taxonomy" id="112234"/>
    <lineage>
        <taxon>Bacteria</taxon>
        <taxon>Pseudomonadati</taxon>
        <taxon>Bacteroidota</taxon>
        <taxon>Flavobacteriia</taxon>
        <taxon>Flavobacteriales</taxon>
        <taxon>Weeksellaceae</taxon>
        <taxon>Chryseobacterium group</taxon>
        <taxon>Chryseobacterium</taxon>
    </lineage>
</organism>
<name>A0A1N7JB25_9FLAO</name>
<dbReference type="KEGG" id="cjt:EG359_07010"/>
<protein>
    <recommendedName>
        <fullName evidence="1">DUF6705 domain-containing protein</fullName>
    </recommendedName>
</protein>
<keyword evidence="6" id="KW-1185">Reference proteome</keyword>
<dbReference type="Proteomes" id="UP000186106">
    <property type="component" value="Unassembled WGS sequence"/>
</dbReference>
<evidence type="ECO:0000313" key="3">
    <source>
        <dbReference type="EMBL" id="SIS30629.1"/>
    </source>
</evidence>
<evidence type="ECO:0000313" key="2">
    <source>
        <dbReference type="EMBL" id="AZA99365.1"/>
    </source>
</evidence>
<dbReference type="Pfam" id="PF20448">
    <property type="entry name" value="DUF6705"/>
    <property type="match status" value="1"/>
</dbReference>
<reference evidence="4 5" key="1">
    <citation type="submission" date="2017-01" db="EMBL/GenBank/DDBJ databases">
        <authorList>
            <person name="Mah S.A."/>
            <person name="Swanson W.J."/>
            <person name="Moy G.W."/>
            <person name="Vacquier V.D."/>
        </authorList>
    </citation>
    <scope>NUCLEOTIDE SEQUENCE [LARGE SCALE GENOMIC DNA]</scope>
    <source>
        <strain evidence="4 5">DSM 16927</strain>
    </source>
</reference>
<reference evidence="2 6" key="2">
    <citation type="submission" date="2018-11" db="EMBL/GenBank/DDBJ databases">
        <title>Proposal to divide the Flavobacteriaceae and reorganize its genera based on Amino Acid Identity values calculated from whole genome sequences.</title>
        <authorList>
            <person name="Nicholson A.C."/>
            <person name="Gulvik C.A."/>
            <person name="Whitney A.M."/>
            <person name="Humrighouse B.W."/>
            <person name="Bell M."/>
            <person name="Holmes B."/>
            <person name="Steigerwalt A.G."/>
            <person name="Villarma A."/>
            <person name="Sheth M."/>
            <person name="Batra D."/>
            <person name="Pryor J."/>
            <person name="Bernardet J.-F."/>
            <person name="Hugo C."/>
            <person name="Kampfer P."/>
            <person name="Newman J."/>
            <person name="McQuiston J.R."/>
        </authorList>
    </citation>
    <scope>NUCLEOTIDE SEQUENCE [LARGE SCALE GENOMIC DNA]</scope>
    <source>
        <strain evidence="2 6">DSM 16927</strain>
    </source>
</reference>
<evidence type="ECO:0000313" key="4">
    <source>
        <dbReference type="EMBL" id="SIS46457.1"/>
    </source>
</evidence>
<dbReference type="InterPro" id="IPR046551">
    <property type="entry name" value="DUF6705"/>
</dbReference>
<evidence type="ECO:0000313" key="6">
    <source>
        <dbReference type="Proteomes" id="UP000279541"/>
    </source>
</evidence>
<proteinExistence type="predicted"/>